<dbReference type="CDD" id="cd01949">
    <property type="entry name" value="GGDEF"/>
    <property type="match status" value="1"/>
</dbReference>
<feature type="domain" description="GGDEF" evidence="5">
    <location>
        <begin position="264"/>
        <end position="398"/>
    </location>
</feature>
<dbReference type="Pfam" id="PF00990">
    <property type="entry name" value="GGDEF"/>
    <property type="match status" value="1"/>
</dbReference>
<dbReference type="InterPro" id="IPR000160">
    <property type="entry name" value="GGDEF_dom"/>
</dbReference>
<comment type="cofactor">
    <cofactor evidence="1">
        <name>Mg(2+)</name>
        <dbReference type="ChEBI" id="CHEBI:18420"/>
    </cofactor>
</comment>
<dbReference type="PANTHER" id="PTHR46663">
    <property type="entry name" value="DIGUANYLATE CYCLASE DGCT-RELATED"/>
    <property type="match status" value="1"/>
</dbReference>
<keyword evidence="2" id="KW-0472">Membrane</keyword>
<keyword evidence="7" id="KW-1185">Reference proteome</keyword>
<dbReference type="SUPFAM" id="SSF55785">
    <property type="entry name" value="PYP-like sensor domain (PAS domain)"/>
    <property type="match status" value="1"/>
</dbReference>
<dbReference type="FunFam" id="3.30.70.270:FF:000001">
    <property type="entry name" value="Diguanylate cyclase domain protein"/>
    <property type="match status" value="1"/>
</dbReference>
<name>A0A840ULW7_9GAMM</name>
<dbReference type="InterPro" id="IPR043128">
    <property type="entry name" value="Rev_trsase/Diguanyl_cyclase"/>
</dbReference>
<dbReference type="InterPro" id="IPR013655">
    <property type="entry name" value="PAS_fold_3"/>
</dbReference>
<keyword evidence="2" id="KW-0812">Transmembrane</keyword>
<dbReference type="AlphaFoldDB" id="A0A840ULW7"/>
<evidence type="ECO:0000313" key="7">
    <source>
        <dbReference type="Proteomes" id="UP000591735"/>
    </source>
</evidence>
<dbReference type="InterPro" id="IPR052163">
    <property type="entry name" value="DGC-Regulatory_Protein"/>
</dbReference>
<dbReference type="InterPro" id="IPR000014">
    <property type="entry name" value="PAS"/>
</dbReference>
<dbReference type="SMART" id="SM00091">
    <property type="entry name" value="PAS"/>
    <property type="match status" value="1"/>
</dbReference>
<dbReference type="InterPro" id="IPR035965">
    <property type="entry name" value="PAS-like_dom_sf"/>
</dbReference>
<dbReference type="InterPro" id="IPR029787">
    <property type="entry name" value="Nucleotide_cyclase"/>
</dbReference>
<dbReference type="SUPFAM" id="SSF55073">
    <property type="entry name" value="Nucleotide cyclase"/>
    <property type="match status" value="1"/>
</dbReference>
<dbReference type="EMBL" id="JACHFE010000005">
    <property type="protein sequence ID" value="MBB5321837.1"/>
    <property type="molecule type" value="Genomic_DNA"/>
</dbReference>
<evidence type="ECO:0000259" key="3">
    <source>
        <dbReference type="PROSITE" id="PS50112"/>
    </source>
</evidence>
<evidence type="ECO:0000259" key="4">
    <source>
        <dbReference type="PROSITE" id="PS50113"/>
    </source>
</evidence>
<dbReference type="NCBIfam" id="TIGR00229">
    <property type="entry name" value="sensory_box"/>
    <property type="match status" value="1"/>
</dbReference>
<dbReference type="PROSITE" id="PS50887">
    <property type="entry name" value="GGDEF"/>
    <property type="match status" value="1"/>
</dbReference>
<dbReference type="Pfam" id="PF08447">
    <property type="entry name" value="PAS_3"/>
    <property type="match status" value="1"/>
</dbReference>
<evidence type="ECO:0000256" key="2">
    <source>
        <dbReference type="SAM" id="Phobius"/>
    </source>
</evidence>
<protein>
    <submittedName>
        <fullName evidence="6">Diguanylate cyclase (GGDEF)-like protein/PAS domain S-box-containing protein</fullName>
    </submittedName>
</protein>
<sequence length="408" mass="46340">MLPKRPERDALRRLEDRHGPLRRTVWAVLLYLSAGLLWITFSDRLAEAWFPDPATLSVVQTWKGYFFVLVTGLVLAVGLHRQLRSDRVRLRLQLRQREALWRRERQLTVLMDNLPGMAYRCLNDEHWTMLFVSGGCVELTGYQPEELIHNRVRSFADLIDDDAAGEVAAWVAEATARDEAFSVEYPITGKDGRSLWVWERGCAVRDEDGSMVLEGIILDISTRKALENELAELATRDPLTGLVNRREFTRIIEEEMARCDRYGRPMALLWVDFDHFKDVNDTWGHAAGDAVLCSVSRTLRESVRSVDTVGRFGGEEFAILLPEMAREEARETAERLRQRVRRTPISLNPSHDIYLTISIGIALYPEHGGDADSLGIAADKAMYLAKRQGRDRVVEAGAPEAARSRKPG</sequence>
<dbReference type="RefSeq" id="WP_183704254.1">
    <property type="nucleotide sequence ID" value="NZ_JACHFE010000005.1"/>
</dbReference>
<dbReference type="InterPro" id="IPR000700">
    <property type="entry name" value="PAS-assoc_C"/>
</dbReference>
<dbReference type="Gene3D" id="3.30.450.20">
    <property type="entry name" value="PAS domain"/>
    <property type="match status" value="1"/>
</dbReference>
<dbReference type="PANTHER" id="PTHR46663:SF4">
    <property type="entry name" value="DIGUANYLATE CYCLASE DGCT-RELATED"/>
    <property type="match status" value="1"/>
</dbReference>
<dbReference type="NCBIfam" id="TIGR00254">
    <property type="entry name" value="GGDEF"/>
    <property type="match status" value="1"/>
</dbReference>
<proteinExistence type="predicted"/>
<dbReference type="SMART" id="SM00267">
    <property type="entry name" value="GGDEF"/>
    <property type="match status" value="1"/>
</dbReference>
<evidence type="ECO:0000313" key="6">
    <source>
        <dbReference type="EMBL" id="MBB5321837.1"/>
    </source>
</evidence>
<feature type="domain" description="PAC" evidence="4">
    <location>
        <begin position="181"/>
        <end position="232"/>
    </location>
</feature>
<dbReference type="CDD" id="cd00130">
    <property type="entry name" value="PAS"/>
    <property type="match status" value="1"/>
</dbReference>
<reference evidence="6 7" key="1">
    <citation type="submission" date="2020-08" db="EMBL/GenBank/DDBJ databases">
        <title>Genomic Encyclopedia of Type Strains, Phase IV (KMG-IV): sequencing the most valuable type-strain genomes for metagenomic binning, comparative biology and taxonomic classification.</title>
        <authorList>
            <person name="Goeker M."/>
        </authorList>
    </citation>
    <scope>NUCLEOTIDE SEQUENCE [LARGE SCALE GENOMIC DNA]</scope>
    <source>
        <strain evidence="6 7">DSM 22359</strain>
    </source>
</reference>
<feature type="transmembrane region" description="Helical" evidence="2">
    <location>
        <begin position="61"/>
        <end position="79"/>
    </location>
</feature>
<comment type="caution">
    <text evidence="6">The sequence shown here is derived from an EMBL/GenBank/DDBJ whole genome shotgun (WGS) entry which is preliminary data.</text>
</comment>
<dbReference type="PROSITE" id="PS50112">
    <property type="entry name" value="PAS"/>
    <property type="match status" value="1"/>
</dbReference>
<evidence type="ECO:0000259" key="5">
    <source>
        <dbReference type="PROSITE" id="PS50887"/>
    </source>
</evidence>
<dbReference type="Gene3D" id="3.30.70.270">
    <property type="match status" value="1"/>
</dbReference>
<dbReference type="Proteomes" id="UP000591735">
    <property type="component" value="Unassembled WGS sequence"/>
</dbReference>
<feature type="transmembrane region" description="Helical" evidence="2">
    <location>
        <begin position="21"/>
        <end position="41"/>
    </location>
</feature>
<dbReference type="PROSITE" id="PS50113">
    <property type="entry name" value="PAC"/>
    <property type="match status" value="1"/>
</dbReference>
<evidence type="ECO:0000256" key="1">
    <source>
        <dbReference type="ARBA" id="ARBA00001946"/>
    </source>
</evidence>
<gene>
    <name evidence="6" type="ORF">HNR38_002331</name>
</gene>
<accession>A0A840ULW7</accession>
<keyword evidence="2" id="KW-1133">Transmembrane helix</keyword>
<feature type="domain" description="PAS" evidence="3">
    <location>
        <begin position="103"/>
        <end position="178"/>
    </location>
</feature>
<organism evidence="6 7">
    <name type="scientific">Marinobacter oulmenensis</name>
    <dbReference type="NCBI Taxonomy" id="643747"/>
    <lineage>
        <taxon>Bacteria</taxon>
        <taxon>Pseudomonadati</taxon>
        <taxon>Pseudomonadota</taxon>
        <taxon>Gammaproteobacteria</taxon>
        <taxon>Pseudomonadales</taxon>
        <taxon>Marinobacteraceae</taxon>
        <taxon>Marinobacter</taxon>
    </lineage>
</organism>
<dbReference type="GO" id="GO:0003824">
    <property type="term" value="F:catalytic activity"/>
    <property type="evidence" value="ECO:0007669"/>
    <property type="project" value="UniProtKB-ARBA"/>
</dbReference>